<gene>
    <name evidence="1" type="ORF">SAMN05421640_3513</name>
</gene>
<proteinExistence type="predicted"/>
<evidence type="ECO:0000313" key="1">
    <source>
        <dbReference type="EMBL" id="SNT35756.1"/>
    </source>
</evidence>
<reference evidence="1 2" key="1">
    <citation type="submission" date="2017-06" db="EMBL/GenBank/DDBJ databases">
        <authorList>
            <person name="Kim H.J."/>
            <person name="Triplett B.A."/>
        </authorList>
    </citation>
    <scope>NUCLEOTIDE SEQUENCE [LARGE SCALE GENOMIC DNA]</scope>
    <source>
        <strain evidence="1 2">DSM 19307</strain>
    </source>
</reference>
<organism evidence="1 2">
    <name type="scientific">Ekhidna lutea</name>
    <dbReference type="NCBI Taxonomy" id="447679"/>
    <lineage>
        <taxon>Bacteria</taxon>
        <taxon>Pseudomonadati</taxon>
        <taxon>Bacteroidota</taxon>
        <taxon>Cytophagia</taxon>
        <taxon>Cytophagales</taxon>
        <taxon>Reichenbachiellaceae</taxon>
        <taxon>Ekhidna</taxon>
    </lineage>
</organism>
<dbReference type="AlphaFoldDB" id="A0A239LZ13"/>
<accession>A0A239LZ13</accession>
<dbReference type="Proteomes" id="UP000198393">
    <property type="component" value="Unassembled WGS sequence"/>
</dbReference>
<dbReference type="EMBL" id="FZPD01000006">
    <property type="protein sequence ID" value="SNT35756.1"/>
    <property type="molecule type" value="Genomic_DNA"/>
</dbReference>
<name>A0A239LZ13_EKHLU</name>
<evidence type="ECO:0008006" key="3">
    <source>
        <dbReference type="Google" id="ProtNLM"/>
    </source>
</evidence>
<protein>
    <recommendedName>
        <fullName evidence="3">PorV/PorQ family protein</fullName>
    </recommendedName>
</protein>
<evidence type="ECO:0000313" key="2">
    <source>
        <dbReference type="Proteomes" id="UP000198393"/>
    </source>
</evidence>
<dbReference type="Gene3D" id="2.40.160.60">
    <property type="entry name" value="Outer membrane protein transport protein (OMPP1/FadL/TodX)"/>
    <property type="match status" value="1"/>
</dbReference>
<keyword evidence="2" id="KW-1185">Reference proteome</keyword>
<sequence>MLISALVASSQDGSFNLGGRSSGMAGASLTIGDEYSLFNNIGGLGRVENHAAFAAYQNRYGVKEFQVIGAGAIYNHAFGNAGVGFYKFGDDIFSQQRLHLAIGNKIQMVSLALGVDLLQYHVSTVGSHQVLAIQFGGIAEISPQMRFGAHIFNLNQAELSSETGERVPTVMKGGFSYLPSDELIISVEVEKDLEFDEVFKVGLEYQIIDHVFVRTGISTQPFIGAFGVGFHPKDLKFDYAFSNDSRLGNIHELSIAYAIKK</sequence>